<reference evidence="1" key="1">
    <citation type="submission" date="2018-02" db="EMBL/GenBank/DDBJ databases">
        <title>Rhizophora mucronata_Transcriptome.</title>
        <authorList>
            <person name="Meera S.P."/>
            <person name="Sreeshan A."/>
            <person name="Augustine A."/>
        </authorList>
    </citation>
    <scope>NUCLEOTIDE SEQUENCE</scope>
    <source>
        <tissue evidence="1">Leaf</tissue>
    </source>
</reference>
<dbReference type="EMBL" id="GGEC01014927">
    <property type="protein sequence ID" value="MBW95410.1"/>
    <property type="molecule type" value="Transcribed_RNA"/>
</dbReference>
<organism evidence="1">
    <name type="scientific">Rhizophora mucronata</name>
    <name type="common">Asiatic mangrove</name>
    <dbReference type="NCBI Taxonomy" id="61149"/>
    <lineage>
        <taxon>Eukaryota</taxon>
        <taxon>Viridiplantae</taxon>
        <taxon>Streptophyta</taxon>
        <taxon>Embryophyta</taxon>
        <taxon>Tracheophyta</taxon>
        <taxon>Spermatophyta</taxon>
        <taxon>Magnoliopsida</taxon>
        <taxon>eudicotyledons</taxon>
        <taxon>Gunneridae</taxon>
        <taxon>Pentapetalae</taxon>
        <taxon>rosids</taxon>
        <taxon>fabids</taxon>
        <taxon>Malpighiales</taxon>
        <taxon>Rhizophoraceae</taxon>
        <taxon>Rhizophora</taxon>
    </lineage>
</organism>
<sequence>MVLPTPPMPHSPRLKTLLGDPCPDNNDWNCSMPGTFPTRPFEELGNIFCKSFRMSFTILSTKADSDRPSSVTLPDRLAVLVKASRHLRTFFLSDLNLASCSANAFAKAPVCFLTSDGFT</sequence>
<protein>
    <submittedName>
        <fullName evidence="1">TMV resistance protein N</fullName>
    </submittedName>
</protein>
<name>A0A2P2JPM0_RHIMU</name>
<accession>A0A2P2JPM0</accession>
<proteinExistence type="predicted"/>
<evidence type="ECO:0000313" key="1">
    <source>
        <dbReference type="EMBL" id="MBW95410.1"/>
    </source>
</evidence>
<dbReference type="AlphaFoldDB" id="A0A2P2JPM0"/>